<dbReference type="Pfam" id="PF07695">
    <property type="entry name" value="7TMR-DISM_7TM"/>
    <property type="match status" value="1"/>
</dbReference>
<comment type="caution">
    <text evidence="8">The sequence shown here is derived from an EMBL/GenBank/DDBJ whole genome shotgun (WGS) entry which is preliminary data.</text>
</comment>
<sequence>MAKIPTRTASTLLLVVLALIISFEVHAQSEATASSLRTESIKVDLTQEFEFLELDNNFKLYEDVSASATIDDVAQVFEDEATTQFSVGDTNIGYSSSAWWVKLSFHNPQSAPKEIILRQAYPLIDNLQLWTRSYESHWSVKQYGDKFPFSHREIYHREFLFPLIIPARSSKEYFLRYESEGSLDIALSIHEPQHLLSFVGTQQLIYGLYYGGFMVLVLYNLFIFIAVRDKAFLYYLLYIFFYGLYMGAHNGLTFQYFWPNHPQIGNEGLLVTLSLSLVFALQFSTDILNIKEFSKLLNRIAKCLMIACVVAIPAVLTMPYALMAPVMTVLTLTIMPLFFVMGVLRLASGYRPARYFMLAWTALIFSVIVYVLKVFGVLPRTFFTENGFQIGSIIEMVLLSLALGSRMTELKQQSHTDALTEIGNRRRFDDVFPVEFERAQRNKQPLALLMIDIDYFKKLNDTFGHDAGDQALRAVATTIKTLTRKPMLPCRFGGEEFAVILPRTDSAAAKIVAERIRQTIAEKPMAKREVTVSVGVASTDMGYFTSSRAIMNAADECLYLAKEMGRNRVCLFSEAPQKQAPIAASTTPPLESTTEGNEPNAAV</sequence>
<dbReference type="CDD" id="cd01949">
    <property type="entry name" value="GGDEF"/>
    <property type="match status" value="1"/>
</dbReference>
<dbReference type="EC" id="2.7.7.65" evidence="2"/>
<feature type="signal peptide" evidence="6">
    <location>
        <begin position="1"/>
        <end position="27"/>
    </location>
</feature>
<evidence type="ECO:0000256" key="4">
    <source>
        <dbReference type="SAM" id="MobiDB-lite"/>
    </source>
</evidence>
<evidence type="ECO:0000256" key="6">
    <source>
        <dbReference type="SAM" id="SignalP"/>
    </source>
</evidence>
<dbReference type="InterPro" id="IPR050469">
    <property type="entry name" value="Diguanylate_Cyclase"/>
</dbReference>
<evidence type="ECO:0000259" key="7">
    <source>
        <dbReference type="PROSITE" id="PS50887"/>
    </source>
</evidence>
<dbReference type="Pfam" id="PF07696">
    <property type="entry name" value="7TMR-DISMED2"/>
    <property type="match status" value="1"/>
</dbReference>
<protein>
    <recommendedName>
        <fullName evidence="2">diguanylate cyclase</fullName>
        <ecNumber evidence="2">2.7.7.65</ecNumber>
    </recommendedName>
</protein>
<gene>
    <name evidence="8" type="ORF">Q4521_02215</name>
</gene>
<dbReference type="RefSeq" id="WP_303490614.1">
    <property type="nucleotide sequence ID" value="NZ_JAUOPB010000001.1"/>
</dbReference>
<feature type="transmembrane region" description="Helical" evidence="5">
    <location>
        <begin position="232"/>
        <end position="248"/>
    </location>
</feature>
<keyword evidence="8" id="KW-0808">Transferase</keyword>
<dbReference type="InterPro" id="IPR011623">
    <property type="entry name" value="7TMR_DISM_rcpt_extracell_dom1"/>
</dbReference>
<dbReference type="InterPro" id="IPR029787">
    <property type="entry name" value="Nucleotide_cyclase"/>
</dbReference>
<organism evidence="8 9">
    <name type="scientific">Saccharophagus degradans</name>
    <dbReference type="NCBI Taxonomy" id="86304"/>
    <lineage>
        <taxon>Bacteria</taxon>
        <taxon>Pseudomonadati</taxon>
        <taxon>Pseudomonadota</taxon>
        <taxon>Gammaproteobacteria</taxon>
        <taxon>Cellvibrionales</taxon>
        <taxon>Cellvibrionaceae</taxon>
        <taxon>Saccharophagus</taxon>
    </lineage>
</organism>
<dbReference type="InterPro" id="IPR011622">
    <property type="entry name" value="7TMR_DISM_rcpt_extracell_dom2"/>
</dbReference>
<feature type="transmembrane region" description="Helical" evidence="5">
    <location>
        <begin position="322"/>
        <end position="344"/>
    </location>
</feature>
<dbReference type="SMART" id="SM00267">
    <property type="entry name" value="GGDEF"/>
    <property type="match status" value="1"/>
</dbReference>
<dbReference type="GO" id="GO:0052621">
    <property type="term" value="F:diguanylate cyclase activity"/>
    <property type="evidence" value="ECO:0007669"/>
    <property type="project" value="UniProtKB-EC"/>
</dbReference>
<keyword evidence="8" id="KW-0548">Nucleotidyltransferase</keyword>
<dbReference type="PANTHER" id="PTHR45138:SF9">
    <property type="entry name" value="DIGUANYLATE CYCLASE DGCM-RELATED"/>
    <property type="match status" value="1"/>
</dbReference>
<evidence type="ECO:0000256" key="5">
    <source>
        <dbReference type="SAM" id="Phobius"/>
    </source>
</evidence>
<evidence type="ECO:0000313" key="8">
    <source>
        <dbReference type="EMBL" id="MDO6421278.1"/>
    </source>
</evidence>
<feature type="compositionally biased region" description="Polar residues" evidence="4">
    <location>
        <begin position="584"/>
        <end position="597"/>
    </location>
</feature>
<proteinExistence type="predicted"/>
<dbReference type="Gene3D" id="2.60.40.2380">
    <property type="match status" value="1"/>
</dbReference>
<dbReference type="SUPFAM" id="SSF55073">
    <property type="entry name" value="Nucleotide cyclase"/>
    <property type="match status" value="1"/>
</dbReference>
<accession>A0AAW7X0Y5</accession>
<dbReference type="Proteomes" id="UP001169760">
    <property type="component" value="Unassembled WGS sequence"/>
</dbReference>
<feature type="transmembrane region" description="Helical" evidence="5">
    <location>
        <begin position="300"/>
        <end position="316"/>
    </location>
</feature>
<evidence type="ECO:0000256" key="3">
    <source>
        <dbReference type="ARBA" id="ARBA00034247"/>
    </source>
</evidence>
<feature type="transmembrane region" description="Helical" evidence="5">
    <location>
        <begin position="356"/>
        <end position="375"/>
    </location>
</feature>
<feature type="domain" description="GGDEF" evidence="7">
    <location>
        <begin position="444"/>
        <end position="574"/>
    </location>
</feature>
<feature type="region of interest" description="Disordered" evidence="4">
    <location>
        <begin position="581"/>
        <end position="603"/>
    </location>
</feature>
<comment type="catalytic activity">
    <reaction evidence="3">
        <text>2 GTP = 3',3'-c-di-GMP + 2 diphosphate</text>
        <dbReference type="Rhea" id="RHEA:24898"/>
        <dbReference type="ChEBI" id="CHEBI:33019"/>
        <dbReference type="ChEBI" id="CHEBI:37565"/>
        <dbReference type="ChEBI" id="CHEBI:58805"/>
        <dbReference type="EC" id="2.7.7.65"/>
    </reaction>
</comment>
<dbReference type="Pfam" id="PF00990">
    <property type="entry name" value="GGDEF"/>
    <property type="match status" value="1"/>
</dbReference>
<keyword evidence="5" id="KW-1133">Transmembrane helix</keyword>
<keyword evidence="5" id="KW-0812">Transmembrane</keyword>
<reference evidence="8" key="1">
    <citation type="submission" date="2023-07" db="EMBL/GenBank/DDBJ databases">
        <title>Genome content predicts the carbon catabolic preferences of heterotrophic bacteria.</title>
        <authorList>
            <person name="Gralka M."/>
        </authorList>
    </citation>
    <scope>NUCLEOTIDE SEQUENCE</scope>
    <source>
        <strain evidence="8">I3M17_2</strain>
    </source>
</reference>
<evidence type="ECO:0000256" key="2">
    <source>
        <dbReference type="ARBA" id="ARBA00012528"/>
    </source>
</evidence>
<keyword evidence="5" id="KW-0472">Membrane</keyword>
<feature type="transmembrane region" description="Helical" evidence="5">
    <location>
        <begin position="268"/>
        <end position="288"/>
    </location>
</feature>
<dbReference type="InterPro" id="IPR043128">
    <property type="entry name" value="Rev_trsase/Diguanyl_cyclase"/>
</dbReference>
<comment type="cofactor">
    <cofactor evidence="1">
        <name>Mg(2+)</name>
        <dbReference type="ChEBI" id="CHEBI:18420"/>
    </cofactor>
</comment>
<evidence type="ECO:0000313" key="9">
    <source>
        <dbReference type="Proteomes" id="UP001169760"/>
    </source>
</evidence>
<dbReference type="FunFam" id="3.30.70.270:FF:000001">
    <property type="entry name" value="Diguanylate cyclase domain protein"/>
    <property type="match status" value="1"/>
</dbReference>
<dbReference type="PANTHER" id="PTHR45138">
    <property type="entry name" value="REGULATORY COMPONENTS OF SENSORY TRANSDUCTION SYSTEM"/>
    <property type="match status" value="1"/>
</dbReference>
<dbReference type="Gene3D" id="3.30.70.270">
    <property type="match status" value="1"/>
</dbReference>
<feature type="transmembrane region" description="Helical" evidence="5">
    <location>
        <begin position="204"/>
        <end position="225"/>
    </location>
</feature>
<name>A0AAW7X0Y5_9GAMM</name>
<feature type="chain" id="PRO_5043353247" description="diguanylate cyclase" evidence="6">
    <location>
        <begin position="28"/>
        <end position="603"/>
    </location>
</feature>
<keyword evidence="6" id="KW-0732">Signal</keyword>
<dbReference type="AlphaFoldDB" id="A0AAW7X0Y5"/>
<dbReference type="EMBL" id="JAUOPB010000001">
    <property type="protein sequence ID" value="MDO6421278.1"/>
    <property type="molecule type" value="Genomic_DNA"/>
</dbReference>
<evidence type="ECO:0000256" key="1">
    <source>
        <dbReference type="ARBA" id="ARBA00001946"/>
    </source>
</evidence>
<dbReference type="NCBIfam" id="TIGR00254">
    <property type="entry name" value="GGDEF"/>
    <property type="match status" value="1"/>
</dbReference>
<dbReference type="PROSITE" id="PS50887">
    <property type="entry name" value="GGDEF"/>
    <property type="match status" value="1"/>
</dbReference>
<dbReference type="InterPro" id="IPR000160">
    <property type="entry name" value="GGDEF_dom"/>
</dbReference>